<dbReference type="InterPro" id="IPR036047">
    <property type="entry name" value="F-box-like_dom_sf"/>
</dbReference>
<dbReference type="InterPro" id="IPR001810">
    <property type="entry name" value="F-box_dom"/>
</dbReference>
<feature type="domain" description="F-box" evidence="2">
    <location>
        <begin position="57"/>
        <end position="102"/>
    </location>
</feature>
<gene>
    <name evidence="3" type="ORF">HDK90DRAFT_472809</name>
</gene>
<name>A0ABR1Z3N1_9PEZI</name>
<protein>
    <recommendedName>
        <fullName evidence="2">F-box domain-containing protein</fullName>
    </recommendedName>
</protein>
<feature type="region of interest" description="Disordered" evidence="1">
    <location>
        <begin position="29"/>
        <end position="53"/>
    </location>
</feature>
<proteinExistence type="predicted"/>
<reference evidence="3 4" key="1">
    <citation type="submission" date="2024-04" db="EMBL/GenBank/DDBJ databases">
        <title>Phyllosticta paracitricarpa is synonymous to the EU quarantine fungus P. citricarpa based on phylogenomic analyses.</title>
        <authorList>
            <consortium name="Lawrence Berkeley National Laboratory"/>
            <person name="Van Ingen-Buijs V.A."/>
            <person name="Van Westerhoven A.C."/>
            <person name="Haridas S."/>
            <person name="Skiadas P."/>
            <person name="Martin F."/>
            <person name="Groenewald J.Z."/>
            <person name="Crous P.W."/>
            <person name="Seidl M.F."/>
        </authorList>
    </citation>
    <scope>NUCLEOTIDE SEQUENCE [LARGE SCALE GENOMIC DNA]</scope>
    <source>
        <strain evidence="3 4">CBS 123374</strain>
    </source>
</reference>
<evidence type="ECO:0000256" key="1">
    <source>
        <dbReference type="SAM" id="MobiDB-lite"/>
    </source>
</evidence>
<dbReference type="EMBL" id="JBBWRZ010000001">
    <property type="protein sequence ID" value="KAK8246817.1"/>
    <property type="molecule type" value="Genomic_DNA"/>
</dbReference>
<evidence type="ECO:0000313" key="4">
    <source>
        <dbReference type="Proteomes" id="UP001492380"/>
    </source>
</evidence>
<dbReference type="Proteomes" id="UP001492380">
    <property type="component" value="Unassembled WGS sequence"/>
</dbReference>
<accession>A0ABR1Z3N1</accession>
<dbReference type="SUPFAM" id="SSF81383">
    <property type="entry name" value="F-box domain"/>
    <property type="match status" value="1"/>
</dbReference>
<sequence>MAPHSCNISGLASQLRKFTDPRQLVKSVRRINSQARRRSNGGFSPQSRRRRKRRRIGSAIEDLPLELLWIIFEELNTKGLSRVSKASKSLRWAVEPILYARISVRPRPSSHSYDQTPREKIRLLLKTLVHRPELGERIRHLLLPDFPCPWNAQPGATQSLYQVLLSRVPRLQRLNLRWGVNPLQLFRSSSDNGVSALYSISRDVSPVVFPHGFEFLKDLTIGPDPNRVEEHHEELEDLVPLLYLPSLKTLILDSFGLIWTHANYRLPCVSSGIKVLKLMNTTMSEYPDMNKGVSKFDFYGRQSQRWSKFRPALKPFVSCIKSLQEFSWEFDPAERMGDRVCDVAELLSDLQCHAHSLKRLIIDMGTQWEEGLGRHRIESLKDFTQLSSLRLPFFVLLETFYDFDPIDNIPAFLPPNLQELVICPTGARLAPAVRLAVWLEVKRRFEDFFHEPEKLWIGFRTKRYGGFFDKRYFSDEDWLELIAPIPYGDEDDFSFKSLDLTVALRDVPGTSFRDFMGHYMKMYHDHFTKARETQEE</sequence>
<organism evidence="3 4">
    <name type="scientific">Phyllosticta capitalensis</name>
    <dbReference type="NCBI Taxonomy" id="121624"/>
    <lineage>
        <taxon>Eukaryota</taxon>
        <taxon>Fungi</taxon>
        <taxon>Dikarya</taxon>
        <taxon>Ascomycota</taxon>
        <taxon>Pezizomycotina</taxon>
        <taxon>Dothideomycetes</taxon>
        <taxon>Dothideomycetes incertae sedis</taxon>
        <taxon>Botryosphaeriales</taxon>
        <taxon>Phyllostictaceae</taxon>
        <taxon>Phyllosticta</taxon>
    </lineage>
</organism>
<comment type="caution">
    <text evidence="3">The sequence shown here is derived from an EMBL/GenBank/DDBJ whole genome shotgun (WGS) entry which is preliminary data.</text>
</comment>
<dbReference type="PROSITE" id="PS50181">
    <property type="entry name" value="FBOX"/>
    <property type="match status" value="1"/>
</dbReference>
<evidence type="ECO:0000259" key="2">
    <source>
        <dbReference type="PROSITE" id="PS50181"/>
    </source>
</evidence>
<evidence type="ECO:0000313" key="3">
    <source>
        <dbReference type="EMBL" id="KAK8246817.1"/>
    </source>
</evidence>
<keyword evidence="4" id="KW-1185">Reference proteome</keyword>